<reference evidence="4 5" key="1">
    <citation type="submission" date="2024-02" db="EMBL/GenBank/DDBJ databases">
        <title>Complete genome sequence of Pelagibacterium nitratireducens ZH15.</title>
        <authorList>
            <person name="Zhao L.H."/>
        </authorList>
    </citation>
    <scope>NUCLEOTIDE SEQUENCE [LARGE SCALE GENOMIC DNA]</scope>
    <source>
        <strain evidence="4 5">ZH15</strain>
    </source>
</reference>
<gene>
    <name evidence="4" type="ORF">V6617_11630</name>
</gene>
<protein>
    <submittedName>
        <fullName evidence="4">DUF1206 domain-containing protein</fullName>
    </submittedName>
</protein>
<evidence type="ECO:0000256" key="2">
    <source>
        <dbReference type="SAM" id="Phobius"/>
    </source>
</evidence>
<feature type="transmembrane region" description="Helical" evidence="2">
    <location>
        <begin position="53"/>
        <end position="71"/>
    </location>
</feature>
<dbReference type="Proteomes" id="UP001369958">
    <property type="component" value="Chromosome"/>
</dbReference>
<sequence>MSDHFETLARWGYAARGVVYLLLGGLTLTSAIWGGRDSNGSSEALSSLLGLPFGRILLGLVAIGLFGYVLWKLAQGLLNADNRDDDLEGFATRAGQLISGGANLFLTLTAARLALSLGQGGGGEGEERKREGRTVQPA</sequence>
<feature type="region of interest" description="Disordered" evidence="1">
    <location>
        <begin position="119"/>
        <end position="138"/>
    </location>
</feature>
<evidence type="ECO:0000256" key="1">
    <source>
        <dbReference type="SAM" id="MobiDB-lite"/>
    </source>
</evidence>
<evidence type="ECO:0000259" key="3">
    <source>
        <dbReference type="Pfam" id="PF06724"/>
    </source>
</evidence>
<dbReference type="Pfam" id="PF06724">
    <property type="entry name" value="DUF1206"/>
    <property type="match status" value="1"/>
</dbReference>
<evidence type="ECO:0000313" key="5">
    <source>
        <dbReference type="Proteomes" id="UP001369958"/>
    </source>
</evidence>
<feature type="domain" description="DUF1206" evidence="3">
    <location>
        <begin position="12"/>
        <end position="77"/>
    </location>
</feature>
<dbReference type="EMBL" id="CP146275">
    <property type="protein sequence ID" value="WWT31667.1"/>
    <property type="molecule type" value="Genomic_DNA"/>
</dbReference>
<dbReference type="RefSeq" id="WP_338607131.1">
    <property type="nucleotide sequence ID" value="NZ_CP146275.1"/>
</dbReference>
<feature type="transmembrane region" description="Helical" evidence="2">
    <location>
        <begin position="12"/>
        <end position="33"/>
    </location>
</feature>
<dbReference type="InterPro" id="IPR009597">
    <property type="entry name" value="DUF1206"/>
</dbReference>
<keyword evidence="5" id="KW-1185">Reference proteome</keyword>
<keyword evidence="2" id="KW-0812">Transmembrane</keyword>
<proteinExistence type="predicted"/>
<keyword evidence="2" id="KW-1133">Transmembrane helix</keyword>
<name>A0ABZ2HVW4_9HYPH</name>
<feature type="compositionally biased region" description="Basic and acidic residues" evidence="1">
    <location>
        <begin position="125"/>
        <end position="138"/>
    </location>
</feature>
<keyword evidence="2" id="KW-0472">Membrane</keyword>
<evidence type="ECO:0000313" key="4">
    <source>
        <dbReference type="EMBL" id="WWT31667.1"/>
    </source>
</evidence>
<organism evidence="4 5">
    <name type="scientific">Pelagibacterium nitratireducens</name>
    <dbReference type="NCBI Taxonomy" id="1046114"/>
    <lineage>
        <taxon>Bacteria</taxon>
        <taxon>Pseudomonadati</taxon>
        <taxon>Pseudomonadota</taxon>
        <taxon>Alphaproteobacteria</taxon>
        <taxon>Hyphomicrobiales</taxon>
        <taxon>Devosiaceae</taxon>
        <taxon>Pelagibacterium</taxon>
    </lineage>
</organism>
<accession>A0ABZ2HVW4</accession>